<sequence>MEPETRAGTPDGPARVVIVDDHDLVRGGYERMLAREPDLEVVGEASNGREAVERCRELRPDLVLMDVRMPEMDGLEATRRIKGELPGVGVLIVTTYDNPDYLFEAIESGAAGYVLKDASRHQLVNAVRRTLNGESPLNQELAAQLISRFASGAHQKAKEPAKPPEEAPQRRDAVERPTEGLTPRELEILGLLARGQTNPEIAQELVISRATAKTHVQRIIAKLGVSDRTQAAVRAVALGLVGAEPS</sequence>
<dbReference type="CDD" id="cd06170">
    <property type="entry name" value="LuxR_C_like"/>
    <property type="match status" value="1"/>
</dbReference>
<dbReference type="Pfam" id="PF00196">
    <property type="entry name" value="GerE"/>
    <property type="match status" value="1"/>
</dbReference>
<name>A0A6J4NRD7_9ACTN</name>
<dbReference type="SUPFAM" id="SSF46894">
    <property type="entry name" value="C-terminal effector domain of the bipartite response regulators"/>
    <property type="match status" value="1"/>
</dbReference>
<dbReference type="GO" id="GO:0006355">
    <property type="term" value="P:regulation of DNA-templated transcription"/>
    <property type="evidence" value="ECO:0007669"/>
    <property type="project" value="InterPro"/>
</dbReference>
<dbReference type="Pfam" id="PF00072">
    <property type="entry name" value="Response_reg"/>
    <property type="match status" value="1"/>
</dbReference>
<organism evidence="7">
    <name type="scientific">uncultured Rubrobacteraceae bacterium</name>
    <dbReference type="NCBI Taxonomy" id="349277"/>
    <lineage>
        <taxon>Bacteria</taxon>
        <taxon>Bacillati</taxon>
        <taxon>Actinomycetota</taxon>
        <taxon>Rubrobacteria</taxon>
        <taxon>Rubrobacterales</taxon>
        <taxon>Rubrobacteraceae</taxon>
        <taxon>environmental samples</taxon>
    </lineage>
</organism>
<keyword evidence="2" id="KW-0238">DNA-binding</keyword>
<feature type="compositionally biased region" description="Basic and acidic residues" evidence="4">
    <location>
        <begin position="156"/>
        <end position="180"/>
    </location>
</feature>
<dbReference type="CDD" id="cd17535">
    <property type="entry name" value="REC_NarL-like"/>
    <property type="match status" value="1"/>
</dbReference>
<dbReference type="PANTHER" id="PTHR43214:SF43">
    <property type="entry name" value="TWO-COMPONENT RESPONSE REGULATOR"/>
    <property type="match status" value="1"/>
</dbReference>
<evidence type="ECO:0000256" key="3">
    <source>
        <dbReference type="PROSITE-ProRule" id="PRU00169"/>
    </source>
</evidence>
<evidence type="ECO:0000313" key="7">
    <source>
        <dbReference type="EMBL" id="CAA9395570.1"/>
    </source>
</evidence>
<dbReference type="InterPro" id="IPR001789">
    <property type="entry name" value="Sig_transdc_resp-reg_receiver"/>
</dbReference>
<evidence type="ECO:0000256" key="4">
    <source>
        <dbReference type="SAM" id="MobiDB-lite"/>
    </source>
</evidence>
<dbReference type="PROSITE" id="PS50043">
    <property type="entry name" value="HTH_LUXR_2"/>
    <property type="match status" value="1"/>
</dbReference>
<dbReference type="SMART" id="SM00421">
    <property type="entry name" value="HTH_LUXR"/>
    <property type="match status" value="1"/>
</dbReference>
<dbReference type="PRINTS" id="PR00038">
    <property type="entry name" value="HTHLUXR"/>
</dbReference>
<dbReference type="InterPro" id="IPR000792">
    <property type="entry name" value="Tscrpt_reg_LuxR_C"/>
</dbReference>
<dbReference type="AlphaFoldDB" id="A0A6J4NRD7"/>
<accession>A0A6J4NRD7</accession>
<dbReference type="InterPro" id="IPR011006">
    <property type="entry name" value="CheY-like_superfamily"/>
</dbReference>
<dbReference type="GO" id="GO:0000160">
    <property type="term" value="P:phosphorelay signal transduction system"/>
    <property type="evidence" value="ECO:0007669"/>
    <property type="project" value="InterPro"/>
</dbReference>
<dbReference type="InterPro" id="IPR016032">
    <property type="entry name" value="Sig_transdc_resp-reg_C-effctor"/>
</dbReference>
<dbReference type="Gene3D" id="3.40.50.2300">
    <property type="match status" value="1"/>
</dbReference>
<feature type="domain" description="Response regulatory" evidence="6">
    <location>
        <begin position="15"/>
        <end position="131"/>
    </location>
</feature>
<dbReference type="EMBL" id="CADCUV010000040">
    <property type="protein sequence ID" value="CAA9395570.1"/>
    <property type="molecule type" value="Genomic_DNA"/>
</dbReference>
<dbReference type="SUPFAM" id="SSF52172">
    <property type="entry name" value="CheY-like"/>
    <property type="match status" value="1"/>
</dbReference>
<dbReference type="InterPro" id="IPR039420">
    <property type="entry name" value="WalR-like"/>
</dbReference>
<protein>
    <submittedName>
        <fullName evidence="7">Two-component transcriptional response regulator, LuxR family</fullName>
    </submittedName>
</protein>
<evidence type="ECO:0000256" key="1">
    <source>
        <dbReference type="ARBA" id="ARBA00022553"/>
    </source>
</evidence>
<feature type="domain" description="HTH luxR-type" evidence="5">
    <location>
        <begin position="174"/>
        <end position="239"/>
    </location>
</feature>
<evidence type="ECO:0000259" key="5">
    <source>
        <dbReference type="PROSITE" id="PS50043"/>
    </source>
</evidence>
<dbReference type="InterPro" id="IPR058245">
    <property type="entry name" value="NreC/VraR/RcsB-like_REC"/>
</dbReference>
<evidence type="ECO:0000256" key="2">
    <source>
        <dbReference type="ARBA" id="ARBA00023125"/>
    </source>
</evidence>
<feature type="region of interest" description="Disordered" evidence="4">
    <location>
        <begin position="152"/>
        <end position="180"/>
    </location>
</feature>
<feature type="modified residue" description="4-aspartylphosphate" evidence="3">
    <location>
        <position position="66"/>
    </location>
</feature>
<dbReference type="GO" id="GO:0003677">
    <property type="term" value="F:DNA binding"/>
    <property type="evidence" value="ECO:0007669"/>
    <property type="project" value="UniProtKB-KW"/>
</dbReference>
<dbReference type="SMART" id="SM00448">
    <property type="entry name" value="REC"/>
    <property type="match status" value="1"/>
</dbReference>
<keyword evidence="1 3" id="KW-0597">Phosphoprotein</keyword>
<dbReference type="PANTHER" id="PTHR43214">
    <property type="entry name" value="TWO-COMPONENT RESPONSE REGULATOR"/>
    <property type="match status" value="1"/>
</dbReference>
<dbReference type="PROSITE" id="PS50110">
    <property type="entry name" value="RESPONSE_REGULATORY"/>
    <property type="match status" value="1"/>
</dbReference>
<reference evidence="7" key="1">
    <citation type="submission" date="2020-02" db="EMBL/GenBank/DDBJ databases">
        <authorList>
            <person name="Meier V. D."/>
        </authorList>
    </citation>
    <scope>NUCLEOTIDE SEQUENCE</scope>
    <source>
        <strain evidence="7">AVDCRST_MAG22</strain>
    </source>
</reference>
<gene>
    <name evidence="7" type="ORF">AVDCRST_MAG22-864</name>
</gene>
<evidence type="ECO:0000259" key="6">
    <source>
        <dbReference type="PROSITE" id="PS50110"/>
    </source>
</evidence>
<proteinExistence type="predicted"/>